<feature type="compositionally biased region" description="Basic and acidic residues" evidence="1">
    <location>
        <begin position="99"/>
        <end position="111"/>
    </location>
</feature>
<feature type="compositionally biased region" description="Acidic residues" evidence="1">
    <location>
        <begin position="112"/>
        <end position="129"/>
    </location>
</feature>
<proteinExistence type="predicted"/>
<accession>A0ABN9XF26</accession>
<keyword evidence="3" id="KW-1185">Reference proteome</keyword>
<sequence length="136" mass="14822">MPTRAEAELSNSAPRRGGKLASPWHRAAGWPTGTQPTAADRLCLAGRPLCTTAGARTALRSTRPAAMHSGHQVHGRLLRIRRGAHPRRTPSLRDSPQGEGEKERAGEGRGGEEEEAVEEDDDDDDDEQEERSGRRL</sequence>
<feature type="region of interest" description="Disordered" evidence="1">
    <location>
        <begin position="1"/>
        <end position="39"/>
    </location>
</feature>
<protein>
    <submittedName>
        <fullName evidence="2">Uncharacterized protein</fullName>
    </submittedName>
</protein>
<reference evidence="2" key="1">
    <citation type="submission" date="2023-10" db="EMBL/GenBank/DDBJ databases">
        <authorList>
            <person name="Chen Y."/>
            <person name="Shah S."/>
            <person name="Dougan E. K."/>
            <person name="Thang M."/>
            <person name="Chan C."/>
        </authorList>
    </citation>
    <scope>NUCLEOTIDE SEQUENCE [LARGE SCALE GENOMIC DNA]</scope>
</reference>
<evidence type="ECO:0000313" key="3">
    <source>
        <dbReference type="Proteomes" id="UP001189429"/>
    </source>
</evidence>
<evidence type="ECO:0000256" key="1">
    <source>
        <dbReference type="SAM" id="MobiDB-lite"/>
    </source>
</evidence>
<gene>
    <name evidence="2" type="ORF">PCOR1329_LOCUS75100</name>
</gene>
<organism evidence="2 3">
    <name type="scientific">Prorocentrum cordatum</name>
    <dbReference type="NCBI Taxonomy" id="2364126"/>
    <lineage>
        <taxon>Eukaryota</taxon>
        <taxon>Sar</taxon>
        <taxon>Alveolata</taxon>
        <taxon>Dinophyceae</taxon>
        <taxon>Prorocentrales</taxon>
        <taxon>Prorocentraceae</taxon>
        <taxon>Prorocentrum</taxon>
    </lineage>
</organism>
<feature type="region of interest" description="Disordered" evidence="1">
    <location>
        <begin position="61"/>
        <end position="136"/>
    </location>
</feature>
<comment type="caution">
    <text evidence="2">The sequence shown here is derived from an EMBL/GenBank/DDBJ whole genome shotgun (WGS) entry which is preliminary data.</text>
</comment>
<dbReference type="Proteomes" id="UP001189429">
    <property type="component" value="Unassembled WGS sequence"/>
</dbReference>
<name>A0ABN9XF26_9DINO</name>
<evidence type="ECO:0000313" key="2">
    <source>
        <dbReference type="EMBL" id="CAK0896716.1"/>
    </source>
</evidence>
<feature type="compositionally biased region" description="Basic residues" evidence="1">
    <location>
        <begin position="71"/>
        <end position="90"/>
    </location>
</feature>
<dbReference type="EMBL" id="CAUYUJ010020229">
    <property type="protein sequence ID" value="CAK0896716.1"/>
    <property type="molecule type" value="Genomic_DNA"/>
</dbReference>